<feature type="transmembrane region" description="Helical" evidence="1">
    <location>
        <begin position="76"/>
        <end position="97"/>
    </location>
</feature>
<dbReference type="Proteomes" id="UP000671862">
    <property type="component" value="Chromosome"/>
</dbReference>
<feature type="transmembrane region" description="Helical" evidence="1">
    <location>
        <begin position="12"/>
        <end position="28"/>
    </location>
</feature>
<keyword evidence="1" id="KW-0812">Transmembrane</keyword>
<sequence length="349" mass="40768">MNNLLKKEDFYLIALGSSLISGVVIILFGKNISKKQYKRAYLYFGISILLISIYLFDYQFRLTSGNVVMFLTLKKIFLLSSYFSLFLYLMGIEQYVLGFFKSKWLNFAIFPIAFLIATSPNFSYYVRFSQIGNLFVLFLIIYTLIVIFAYKVERLYFSFTFLALCVAETIFGLLFDTFTEYDFLLGYGLITVFLGLSIKLTLDYKNIILENQYFYEKSLTDPLTGAYNREIFNSLNPAGYFVLIDLDKFKEYNDKFGHKKGDELLKGFVSFIKGRIRQEDLIIRIGGDEFVIITNAHEPEKFIERLRRDVYKELGIGFSYGMSIFNNFSKAYKVADKKLYNMKKNKSKL</sequence>
<dbReference type="EMBL" id="CP071446">
    <property type="protein sequence ID" value="QTA37226.1"/>
    <property type="molecule type" value="Genomic_DNA"/>
</dbReference>
<dbReference type="Gene3D" id="3.30.70.270">
    <property type="match status" value="1"/>
</dbReference>
<dbReference type="InterPro" id="IPR000160">
    <property type="entry name" value="GGDEF_dom"/>
</dbReference>
<evidence type="ECO:0000313" key="3">
    <source>
        <dbReference type="EMBL" id="QTA37226.1"/>
    </source>
</evidence>
<proteinExistence type="predicted"/>
<dbReference type="InterPro" id="IPR050469">
    <property type="entry name" value="Diguanylate_Cyclase"/>
</dbReference>
<dbReference type="RefSeq" id="WP_207565951.1">
    <property type="nucleotide sequence ID" value="NZ_CP071446.1"/>
</dbReference>
<feature type="domain" description="GGDEF" evidence="2">
    <location>
        <begin position="237"/>
        <end position="349"/>
    </location>
</feature>
<evidence type="ECO:0000313" key="4">
    <source>
        <dbReference type="Proteomes" id="UP000671862"/>
    </source>
</evidence>
<dbReference type="SMART" id="SM00267">
    <property type="entry name" value="GGDEF"/>
    <property type="match status" value="1"/>
</dbReference>
<reference evidence="3 4" key="1">
    <citation type="submission" date="2021-03" db="EMBL/GenBank/DDBJ databases">
        <title>Thermosipho ferrireducens sp.nov., an anaerobic thermophilic iron-reducing bacterium isolated from a deep-sea hydrothermal sulfide deposits.</title>
        <authorList>
            <person name="Zeng X."/>
            <person name="Chen Y."/>
            <person name="Shao Z."/>
        </authorList>
    </citation>
    <scope>NUCLEOTIDE SEQUENCE [LARGE SCALE GENOMIC DNA]</scope>
    <source>
        <strain evidence="3 4">JL129W03</strain>
    </source>
</reference>
<protein>
    <submittedName>
        <fullName evidence="3">GGDEF domain-containing protein</fullName>
    </submittedName>
</protein>
<evidence type="ECO:0000259" key="2">
    <source>
        <dbReference type="PROSITE" id="PS50887"/>
    </source>
</evidence>
<evidence type="ECO:0000256" key="1">
    <source>
        <dbReference type="SAM" id="Phobius"/>
    </source>
</evidence>
<keyword evidence="4" id="KW-1185">Reference proteome</keyword>
<dbReference type="CDD" id="cd01949">
    <property type="entry name" value="GGDEF"/>
    <property type="match status" value="1"/>
</dbReference>
<dbReference type="SUPFAM" id="SSF55073">
    <property type="entry name" value="Nucleotide cyclase"/>
    <property type="match status" value="1"/>
</dbReference>
<dbReference type="InterPro" id="IPR043128">
    <property type="entry name" value="Rev_trsase/Diguanyl_cyclase"/>
</dbReference>
<dbReference type="PANTHER" id="PTHR45138:SF6">
    <property type="entry name" value="DIGUANYLATE CYCLASE DGCN"/>
    <property type="match status" value="1"/>
</dbReference>
<dbReference type="PANTHER" id="PTHR45138">
    <property type="entry name" value="REGULATORY COMPONENTS OF SENSORY TRANSDUCTION SYSTEM"/>
    <property type="match status" value="1"/>
</dbReference>
<dbReference type="InterPro" id="IPR029787">
    <property type="entry name" value="Nucleotide_cyclase"/>
</dbReference>
<name>A0ABX7S480_9BACT</name>
<accession>A0ABX7S480</accession>
<feature type="transmembrane region" description="Helical" evidence="1">
    <location>
        <begin position="40"/>
        <end position="56"/>
    </location>
</feature>
<dbReference type="PROSITE" id="PS50887">
    <property type="entry name" value="GGDEF"/>
    <property type="match status" value="1"/>
</dbReference>
<feature type="transmembrane region" description="Helical" evidence="1">
    <location>
        <begin position="104"/>
        <end position="125"/>
    </location>
</feature>
<feature type="transmembrane region" description="Helical" evidence="1">
    <location>
        <begin position="155"/>
        <end position="175"/>
    </location>
</feature>
<organism evidence="3 4">
    <name type="scientific">Thermosipho ferrireducens</name>
    <dbReference type="NCBI Taxonomy" id="2571116"/>
    <lineage>
        <taxon>Bacteria</taxon>
        <taxon>Thermotogati</taxon>
        <taxon>Thermotogota</taxon>
        <taxon>Thermotogae</taxon>
        <taxon>Thermotogales</taxon>
        <taxon>Fervidobacteriaceae</taxon>
        <taxon>Thermosipho</taxon>
    </lineage>
</organism>
<keyword evidence="1" id="KW-0472">Membrane</keyword>
<keyword evidence="1" id="KW-1133">Transmembrane helix</keyword>
<gene>
    <name evidence="3" type="ORF">JYK00_05630</name>
</gene>
<feature type="transmembrane region" description="Helical" evidence="1">
    <location>
        <begin position="181"/>
        <end position="202"/>
    </location>
</feature>
<dbReference type="Pfam" id="PF00990">
    <property type="entry name" value="GGDEF"/>
    <property type="match status" value="1"/>
</dbReference>
<dbReference type="NCBIfam" id="TIGR00254">
    <property type="entry name" value="GGDEF"/>
    <property type="match status" value="1"/>
</dbReference>
<feature type="transmembrane region" description="Helical" evidence="1">
    <location>
        <begin position="131"/>
        <end position="150"/>
    </location>
</feature>